<dbReference type="EMBL" id="JYFW01000044">
    <property type="protein sequence ID" value="KMP12944.1"/>
    <property type="molecule type" value="Genomic_DNA"/>
</dbReference>
<dbReference type="RefSeq" id="WP_000683046.1">
    <property type="nucleotide sequence ID" value="NZ_AP022858.1"/>
</dbReference>
<dbReference type="InterPro" id="IPR018690">
    <property type="entry name" value="DUF2187"/>
</dbReference>
<organism evidence="3 5">
    <name type="scientific">Bacillus cereus</name>
    <dbReference type="NCBI Taxonomy" id="1396"/>
    <lineage>
        <taxon>Bacteria</taxon>
        <taxon>Bacillati</taxon>
        <taxon>Bacillota</taxon>
        <taxon>Bacilli</taxon>
        <taxon>Bacillales</taxon>
        <taxon>Bacillaceae</taxon>
        <taxon>Bacillus</taxon>
        <taxon>Bacillus cereus group</taxon>
    </lineage>
</organism>
<sequence length="74" mass="8516">MKHTAKVKIGDCVQFSYRKNPSLQLTGYVVRVLTNTIVVEVSDMMEEELIDARQVVKHGRYHKIARKQVKSKVS</sequence>
<accession>A0A0A3VLF3</accession>
<reference evidence="2 4" key="1">
    <citation type="submission" date="2015-02" db="EMBL/GenBank/DDBJ databases">
        <title>Evolution of B. cereus sensu lato: Distribution, horizontal transfer and duplication of chromosomal virulence genes.</title>
        <authorList>
            <person name="Boehm M.-E."/>
            <person name="Huptas C."/>
            <person name="Krey V.M."/>
            <person name="Scherer S."/>
        </authorList>
    </citation>
    <scope>NUCLEOTIDE SEQUENCE [LARGE SCALE GENOMIC DNA]</scope>
    <source>
        <strain evidence="2 4">#17</strain>
    </source>
</reference>
<comment type="caution">
    <text evidence="3">The sequence shown here is derived from an EMBL/GenBank/DDBJ whole genome shotgun (WGS) entry which is preliminary data.</text>
</comment>
<dbReference type="AlphaFoldDB" id="A0A0A3VLF3"/>
<dbReference type="Pfam" id="PF09953">
    <property type="entry name" value="DUF2187"/>
    <property type="match status" value="1"/>
</dbReference>
<evidence type="ECO:0000313" key="6">
    <source>
        <dbReference type="Proteomes" id="UP000475765"/>
    </source>
</evidence>
<dbReference type="EMBL" id="WBPP01000020">
    <property type="protein sequence ID" value="KAB2394925.1"/>
    <property type="molecule type" value="Genomic_DNA"/>
</dbReference>
<dbReference type="EMBL" id="LJKE01000106">
    <property type="protein sequence ID" value="KZD54799.1"/>
    <property type="molecule type" value="Genomic_DNA"/>
</dbReference>
<dbReference type="GeneID" id="69534751"/>
<dbReference type="Proteomes" id="UP000076482">
    <property type="component" value="Unassembled WGS sequence"/>
</dbReference>
<reference evidence="3 5" key="2">
    <citation type="submission" date="2015-09" db="EMBL/GenBank/DDBJ databases">
        <title>Bacillus cereus food isolates.</title>
        <authorList>
            <person name="Boekhorst J."/>
        </authorList>
    </citation>
    <scope>NUCLEOTIDE SEQUENCE [LARGE SCALE GENOMIC DNA]</scope>
    <source>
        <strain evidence="3 5">B4088</strain>
    </source>
</reference>
<gene>
    <name evidence="3" type="ORF">B4088_5590</name>
    <name evidence="1" type="ORF">F8172_15890</name>
    <name evidence="2" type="ORF">TQ94_29225</name>
</gene>
<protein>
    <submittedName>
        <fullName evidence="1">DUF2187 domain-containing protein</fullName>
    </submittedName>
</protein>
<name>A0A0A3VLF3_BACCE</name>
<proteinExistence type="predicted"/>
<dbReference type="Proteomes" id="UP000036243">
    <property type="component" value="Unassembled WGS sequence"/>
</dbReference>
<evidence type="ECO:0000313" key="4">
    <source>
        <dbReference type="Proteomes" id="UP000036243"/>
    </source>
</evidence>
<evidence type="ECO:0000313" key="5">
    <source>
        <dbReference type="Proteomes" id="UP000076482"/>
    </source>
</evidence>
<reference evidence="1 6" key="3">
    <citation type="submission" date="2019-10" db="EMBL/GenBank/DDBJ databases">
        <title>Bacillus from the desert of Cuatro Cinegas, Coahuila.</title>
        <authorList>
            <person name="Olmedo-Alvarez G."/>
            <person name="Saldana S."/>
            <person name="Barcelo D."/>
        </authorList>
    </citation>
    <scope>NUCLEOTIDE SEQUENCE [LARGE SCALE GENOMIC DNA]</scope>
    <source>
        <strain evidence="1 6">CH417_13T</strain>
    </source>
</reference>
<evidence type="ECO:0000313" key="3">
    <source>
        <dbReference type="EMBL" id="KZD54799.1"/>
    </source>
</evidence>
<evidence type="ECO:0000313" key="1">
    <source>
        <dbReference type="EMBL" id="KAB2394925.1"/>
    </source>
</evidence>
<evidence type="ECO:0000313" key="2">
    <source>
        <dbReference type="EMBL" id="KMP12944.1"/>
    </source>
</evidence>
<dbReference type="PATRIC" id="fig|1396.438.peg.5922"/>
<dbReference type="Proteomes" id="UP000475765">
    <property type="component" value="Unassembled WGS sequence"/>
</dbReference>